<dbReference type="Gene3D" id="3.60.10.10">
    <property type="entry name" value="Endonuclease/exonuclease/phosphatase"/>
    <property type="match status" value="1"/>
</dbReference>
<name>A0A1Y1NA23_PHOPY</name>
<dbReference type="CDD" id="cd01650">
    <property type="entry name" value="RT_nLTR_like"/>
    <property type="match status" value="1"/>
</dbReference>
<feature type="domain" description="Reverse transcriptase" evidence="1">
    <location>
        <begin position="480"/>
        <end position="748"/>
    </location>
</feature>
<accession>A0A1Y1NA23</accession>
<dbReference type="InterPro" id="IPR036691">
    <property type="entry name" value="Endo/exonu/phosph_ase_sf"/>
</dbReference>
<dbReference type="InterPro" id="IPR000477">
    <property type="entry name" value="RT_dom"/>
</dbReference>
<dbReference type="PANTHER" id="PTHR36688">
    <property type="entry name" value="ENDO/EXONUCLEASE/PHOSPHATASE DOMAIN-CONTAINING PROTEIN"/>
    <property type="match status" value="1"/>
</dbReference>
<sequence length="895" mass="101117">MDNRPEQPMSLCVIMWNANGLPHKNNELQEFVFRQNADVVLLSETHLVAGDTPKLPSYSLYRTDRVNRRGGGTAIYVRRKLDHYYIPSPHLQHIETTTVVINTRSMGPFKIVAAYKPPDFAFNEAELDTILDTNHATLIGGDLNAKHPSWNSRTTNAYGRNLYDFAARRAILVDGPTEPTYFPPGNRRPDVLDIILLHNVRLQHNLSSVPELSSDHNPVVVQLGMTAPCPLTKKTKTSWKSYSEAVKSKLPLVPSINNTDELESAITALVTCIKGALESAKITSVAKAYDPLSLPLHIRESIRTKNRARRRYHHTRDPADKTTLNMLEQEVKLAIKTHRNELWQQKLDTLCAQDGSLWRMNKVLRRSSTISSPPPLQGTRGVAYTVADKAEVLADSLEDQCSPVYQNIDERHIRRVHSFVRRFLNSDHAGQIPHTSPGEIQKCIKLLKLRKAPGHDGIPNQAIKLLPKKGIAHLVAIFNAALRLNHFPDSWKCADVILILKAGKPANIPQSYRPISLLPCLGKLLEKIILARLQAEIDRLHLLPDQQFGFRSAHSTPQQAMRIIEHITEGFTLKQHTAALFLDISKAFDTVWHQGLIYKIQQQGVSPPLVKLISSYIRSRSFCIKLSSCKSSIRRLTAGVPQGSVLSPTLFNLYVADLPTTQGTILASYADDTAILARSRNIDSVEATLQRAADDLEDWYSTWRIGINPDKSTAVLFSKRRVSPSIPINMFGRDINWRDSAKYLGLTLDHKLLWRTHIHEKKKLGDALIAKLYPLIARNSRLTTDNKLLIYKTIARPAMLYAAEVFGYAAKTHIQKLQVVQNRFLRLAINAPWFVSNKRIHTDLNFPTINQYIKNSAVKFQQNAAAHQNPLVSNTWAYDHAEVRRHRRPKHVLQV</sequence>
<dbReference type="SUPFAM" id="SSF56219">
    <property type="entry name" value="DNase I-like"/>
    <property type="match status" value="1"/>
</dbReference>
<dbReference type="EMBL" id="GEZM01008457">
    <property type="protein sequence ID" value="JAV94772.1"/>
    <property type="molecule type" value="Transcribed_RNA"/>
</dbReference>
<dbReference type="Pfam" id="PF03372">
    <property type="entry name" value="Exo_endo_phos"/>
    <property type="match status" value="1"/>
</dbReference>
<reference evidence="2" key="1">
    <citation type="journal article" date="2016" name="Sci. Rep.">
        <title>Molecular characterization of firefly nuptial gifts: a multi-omics approach sheds light on postcopulatory sexual selection.</title>
        <authorList>
            <person name="Al-Wathiqui N."/>
            <person name="Fallon T.R."/>
            <person name="South A."/>
            <person name="Weng J.K."/>
            <person name="Lewis S.M."/>
        </authorList>
    </citation>
    <scope>NUCLEOTIDE SEQUENCE</scope>
</reference>
<dbReference type="AlphaFoldDB" id="A0A1Y1NA23"/>
<evidence type="ECO:0000259" key="1">
    <source>
        <dbReference type="PROSITE" id="PS50878"/>
    </source>
</evidence>
<organism evidence="2">
    <name type="scientific">Photinus pyralis</name>
    <name type="common">Common eastern firefly</name>
    <name type="synonym">Lampyris pyralis</name>
    <dbReference type="NCBI Taxonomy" id="7054"/>
    <lineage>
        <taxon>Eukaryota</taxon>
        <taxon>Metazoa</taxon>
        <taxon>Ecdysozoa</taxon>
        <taxon>Arthropoda</taxon>
        <taxon>Hexapoda</taxon>
        <taxon>Insecta</taxon>
        <taxon>Pterygota</taxon>
        <taxon>Neoptera</taxon>
        <taxon>Endopterygota</taxon>
        <taxon>Coleoptera</taxon>
        <taxon>Polyphaga</taxon>
        <taxon>Elateriformia</taxon>
        <taxon>Elateroidea</taxon>
        <taxon>Lampyridae</taxon>
        <taxon>Lampyrinae</taxon>
        <taxon>Photinus</taxon>
    </lineage>
</organism>
<dbReference type="InterPro" id="IPR052560">
    <property type="entry name" value="RdDP_mobile_element"/>
</dbReference>
<dbReference type="GO" id="GO:0071897">
    <property type="term" value="P:DNA biosynthetic process"/>
    <property type="evidence" value="ECO:0007669"/>
    <property type="project" value="UniProtKB-ARBA"/>
</dbReference>
<dbReference type="SUPFAM" id="SSF56672">
    <property type="entry name" value="DNA/RNA polymerases"/>
    <property type="match status" value="1"/>
</dbReference>
<dbReference type="Pfam" id="PF00078">
    <property type="entry name" value="RVT_1"/>
    <property type="match status" value="1"/>
</dbReference>
<protein>
    <recommendedName>
        <fullName evidence="1">Reverse transcriptase domain-containing protein</fullName>
    </recommendedName>
</protein>
<evidence type="ECO:0000313" key="2">
    <source>
        <dbReference type="EMBL" id="JAV94772.1"/>
    </source>
</evidence>
<dbReference type="PANTHER" id="PTHR36688:SF2">
    <property type="entry name" value="ENDONUCLEASE_EXONUCLEASE_PHOSPHATASE DOMAIN-CONTAINING PROTEIN"/>
    <property type="match status" value="1"/>
</dbReference>
<proteinExistence type="predicted"/>
<dbReference type="PROSITE" id="PS50878">
    <property type="entry name" value="RT_POL"/>
    <property type="match status" value="1"/>
</dbReference>
<dbReference type="GO" id="GO:0003824">
    <property type="term" value="F:catalytic activity"/>
    <property type="evidence" value="ECO:0007669"/>
    <property type="project" value="InterPro"/>
</dbReference>
<dbReference type="InterPro" id="IPR005135">
    <property type="entry name" value="Endo/exonuclease/phosphatase"/>
</dbReference>
<dbReference type="InterPro" id="IPR043502">
    <property type="entry name" value="DNA/RNA_pol_sf"/>
</dbReference>